<reference evidence="4 5" key="1">
    <citation type="journal article" date="2013" name="Genome Announc.">
        <title>Draft Genome Sequence of the Cellulolytic, Mesophilic, Anaerobic Bacterium Clostridium termitidis Strain CT1112 (DSM 5398).</title>
        <authorList>
            <person name="Lal S."/>
            <person name="Ramachandran U."/>
            <person name="Zhang X."/>
            <person name="Munir R."/>
            <person name="Sparling R."/>
            <person name="Levin D.B."/>
        </authorList>
    </citation>
    <scope>NUCLEOTIDE SEQUENCE [LARGE SCALE GENOMIC DNA]</scope>
    <source>
        <strain evidence="4 5">CT1112</strain>
    </source>
</reference>
<feature type="binding site" evidence="3">
    <location>
        <position position="208"/>
    </location>
    <ligand>
        <name>Zn(2+)</name>
        <dbReference type="ChEBI" id="CHEBI:29105"/>
        <label>1</label>
        <note>catalytic</note>
    </ligand>
</feature>
<evidence type="ECO:0000256" key="2">
    <source>
        <dbReference type="PIRSR" id="PIRSR001359-2"/>
    </source>
</evidence>
<keyword evidence="4" id="KW-0456">Lyase</keyword>
<dbReference type="RefSeq" id="WP_004631174.1">
    <property type="nucleotide sequence ID" value="NZ_AORV01000078.1"/>
</dbReference>
<dbReference type="Proteomes" id="UP000014155">
    <property type="component" value="Unassembled WGS sequence"/>
</dbReference>
<dbReference type="PATRIC" id="fig|1195236.3.peg.5512"/>
<feature type="binding site" evidence="3">
    <location>
        <position position="84"/>
    </location>
    <ligand>
        <name>Zn(2+)</name>
        <dbReference type="ChEBI" id="CHEBI:29105"/>
        <label>1</label>
        <note>catalytic</note>
    </ligand>
</feature>
<comment type="caution">
    <text evidence="4">The sequence shown here is derived from an EMBL/GenBank/DDBJ whole genome shotgun (WGS) entry which is preliminary data.</text>
</comment>
<dbReference type="eggNOG" id="COG0191">
    <property type="taxonomic scope" value="Bacteria"/>
</dbReference>
<dbReference type="PANTHER" id="PTHR30304:SF0">
    <property type="entry name" value="D-TAGATOSE-1,6-BISPHOSPHATE ALDOLASE SUBUNIT GATY-RELATED"/>
    <property type="match status" value="1"/>
</dbReference>
<gene>
    <name evidence="4" type="ORF">CTER_5378</name>
</gene>
<dbReference type="EMBL" id="AORV01000078">
    <property type="protein sequence ID" value="EMS69028.1"/>
    <property type="molecule type" value="Genomic_DNA"/>
</dbReference>
<feature type="binding site" evidence="3">
    <location>
        <position position="135"/>
    </location>
    <ligand>
        <name>Zn(2+)</name>
        <dbReference type="ChEBI" id="CHEBI:29105"/>
        <label>2</label>
    </ligand>
</feature>
<proteinExistence type="predicted"/>
<keyword evidence="5" id="KW-1185">Reference proteome</keyword>
<dbReference type="GO" id="GO:0009025">
    <property type="term" value="F:tagatose-bisphosphate aldolase activity"/>
    <property type="evidence" value="ECO:0007669"/>
    <property type="project" value="UniProtKB-EC"/>
</dbReference>
<dbReference type="GO" id="GO:0008270">
    <property type="term" value="F:zinc ion binding"/>
    <property type="evidence" value="ECO:0007669"/>
    <property type="project" value="InterPro"/>
</dbReference>
<feature type="binding site" evidence="2">
    <location>
        <begin position="230"/>
        <end position="233"/>
    </location>
    <ligand>
        <name>dihydroxyacetone phosphate</name>
        <dbReference type="ChEBI" id="CHEBI:57642"/>
    </ligand>
</feature>
<feature type="binding site" evidence="3">
    <location>
        <position position="180"/>
    </location>
    <ligand>
        <name>Zn(2+)</name>
        <dbReference type="ChEBI" id="CHEBI:29105"/>
        <label>1</label>
        <note>catalytic</note>
    </ligand>
</feature>
<organism evidence="4 5">
    <name type="scientific">Ruminiclostridium cellobioparum subsp. termitidis CT1112</name>
    <dbReference type="NCBI Taxonomy" id="1195236"/>
    <lineage>
        <taxon>Bacteria</taxon>
        <taxon>Bacillati</taxon>
        <taxon>Bacillota</taxon>
        <taxon>Clostridia</taxon>
        <taxon>Eubacteriales</taxon>
        <taxon>Oscillospiraceae</taxon>
        <taxon>Ruminiclostridium</taxon>
    </lineage>
</organism>
<dbReference type="GO" id="GO:0005975">
    <property type="term" value="P:carbohydrate metabolic process"/>
    <property type="evidence" value="ECO:0007669"/>
    <property type="project" value="InterPro"/>
</dbReference>
<accession>S0FKH5</accession>
<feature type="binding site" evidence="2">
    <location>
        <position position="181"/>
    </location>
    <ligand>
        <name>dihydroxyacetone phosphate</name>
        <dbReference type="ChEBI" id="CHEBI:57642"/>
    </ligand>
</feature>
<feature type="binding site" evidence="3">
    <location>
        <position position="105"/>
    </location>
    <ligand>
        <name>Zn(2+)</name>
        <dbReference type="ChEBI" id="CHEBI:29105"/>
        <label>2</label>
    </ligand>
</feature>
<evidence type="ECO:0000313" key="4">
    <source>
        <dbReference type="EMBL" id="EMS69028.1"/>
    </source>
</evidence>
<dbReference type="Gene3D" id="3.20.20.70">
    <property type="entry name" value="Aldolase class I"/>
    <property type="match status" value="1"/>
</dbReference>
<dbReference type="NCBIfam" id="TIGR00167">
    <property type="entry name" value="cbbA"/>
    <property type="match status" value="1"/>
</dbReference>
<sequence>MLVTSKEMILDAQKRGYAVPAINTQGGNYDIIRSICYAAEEMKSPIILAHYVATGKYSGDDWFAEVCKWLANKVSVPVAIHLDHGDSFDTCMRSLKYGFTSIMLDCSAESIEDNVMHTNEVIKACKSFEVPVEAEVGELVRLDGAGAVMDNKNIANVEDVKKFLSLCTPDMLAVGIGNAHGFYKGKPLIRLDILKQVRDITDVPLVLHGCTGMPDETVREAIKTGVAKINFGTLVRHKYVEFYKEGIDTLDHQGHSWKISQFAEKKLEGTIKEIIELSGSANKA</sequence>
<dbReference type="InterPro" id="IPR050246">
    <property type="entry name" value="Class_II_FBP_aldolase"/>
</dbReference>
<dbReference type="EC" id="4.1.2.40" evidence="4"/>
<dbReference type="InterPro" id="IPR013785">
    <property type="entry name" value="Aldolase_TIM"/>
</dbReference>
<keyword evidence="3" id="KW-0862">Zinc</keyword>
<feature type="binding site" evidence="2">
    <location>
        <begin position="209"/>
        <end position="211"/>
    </location>
    <ligand>
        <name>dihydroxyacetone phosphate</name>
        <dbReference type="ChEBI" id="CHEBI:57642"/>
    </ligand>
</feature>
<dbReference type="STRING" id="1195236.CTER_5378"/>
<evidence type="ECO:0000256" key="3">
    <source>
        <dbReference type="PIRSR" id="PIRSR001359-3"/>
    </source>
</evidence>
<feature type="active site" description="Proton donor" evidence="1">
    <location>
        <position position="83"/>
    </location>
</feature>
<dbReference type="InterPro" id="IPR000771">
    <property type="entry name" value="FBA_II"/>
</dbReference>
<comment type="cofactor">
    <cofactor evidence="3">
        <name>Zn(2+)</name>
        <dbReference type="ChEBI" id="CHEBI:29105"/>
    </cofactor>
    <text evidence="3">Binds 2 Zn(2+) ions per subunit. One is catalytic and the other provides a structural contribution.</text>
</comment>
<dbReference type="PIRSF" id="PIRSF001359">
    <property type="entry name" value="F_bP_aldolase_II"/>
    <property type="match status" value="1"/>
</dbReference>
<name>S0FKH5_RUMCE</name>
<dbReference type="AlphaFoldDB" id="S0FKH5"/>
<protein>
    <submittedName>
        <fullName evidence="4">Ketose-bisphosphate aldolase</fullName>
        <ecNumber evidence="4">4.1.2.40</ecNumber>
    </submittedName>
</protein>
<keyword evidence="3" id="KW-0479">Metal-binding</keyword>
<dbReference type="PANTHER" id="PTHR30304">
    <property type="entry name" value="D-TAGATOSE-1,6-BISPHOSPHATE ALDOLASE"/>
    <property type="match status" value="1"/>
</dbReference>
<dbReference type="Pfam" id="PF01116">
    <property type="entry name" value="F_bP_aldolase"/>
    <property type="match status" value="1"/>
</dbReference>
<evidence type="ECO:0000313" key="5">
    <source>
        <dbReference type="Proteomes" id="UP000014155"/>
    </source>
</evidence>
<evidence type="ECO:0000256" key="1">
    <source>
        <dbReference type="PIRSR" id="PIRSR001359-1"/>
    </source>
</evidence>
<dbReference type="SUPFAM" id="SSF51569">
    <property type="entry name" value="Aldolase"/>
    <property type="match status" value="1"/>
</dbReference>